<accession>A0A150JH74</accession>
<proteinExistence type="predicted"/>
<feature type="transmembrane region" description="Helical" evidence="1">
    <location>
        <begin position="75"/>
        <end position="95"/>
    </location>
</feature>
<sequence>MGLDNDDRRNGVTVFMTKQKENSQDDEISKLDTVEALRLKHEVVSNKLNHTYTCALTLTIAMIGIVVSKISDKEFGSYLFVGLIGILLIWVIGFGKVESYNEELFNIRKKINRVAKKK</sequence>
<feature type="transmembrane region" description="Helical" evidence="1">
    <location>
        <begin position="50"/>
        <end position="68"/>
    </location>
</feature>
<evidence type="ECO:0000313" key="3">
    <source>
        <dbReference type="EMBL" id="KYC58058.1"/>
    </source>
</evidence>
<reference evidence="3 4" key="1">
    <citation type="journal article" date="2016" name="ISME J.">
        <title>Chasing the elusive Euryarchaeota class WSA2: genomes reveal a uniquely fastidious methyl-reducing methanogen.</title>
        <authorList>
            <person name="Nobu M.K."/>
            <person name="Narihiro T."/>
            <person name="Kuroda K."/>
            <person name="Mei R."/>
            <person name="Liu W.T."/>
        </authorList>
    </citation>
    <scope>NUCLEOTIDE SEQUENCE [LARGE SCALE GENOMIC DNA]</scope>
    <source>
        <strain evidence="2">ADurb1013_Bin02101</strain>
        <strain evidence="3">ADurb1213_Bin02801</strain>
    </source>
</reference>
<keyword evidence="1" id="KW-1133">Transmembrane helix</keyword>
<dbReference type="Proteomes" id="UP000092420">
    <property type="component" value="Unassembled WGS sequence"/>
</dbReference>
<dbReference type="EMBL" id="LNJE01000005">
    <property type="protein sequence ID" value="KYC58058.1"/>
    <property type="molecule type" value="Genomic_DNA"/>
</dbReference>
<dbReference type="EMBL" id="LNJB01000006">
    <property type="protein sequence ID" value="KYC54893.1"/>
    <property type="molecule type" value="Genomic_DNA"/>
</dbReference>
<evidence type="ECO:0000313" key="4">
    <source>
        <dbReference type="Proteomes" id="UP000092420"/>
    </source>
</evidence>
<evidence type="ECO:0000256" key="1">
    <source>
        <dbReference type="SAM" id="Phobius"/>
    </source>
</evidence>
<keyword evidence="1" id="KW-0812">Transmembrane</keyword>
<keyword evidence="1" id="KW-0472">Membrane</keyword>
<evidence type="ECO:0000313" key="2">
    <source>
        <dbReference type="EMBL" id="KYC54893.1"/>
    </source>
</evidence>
<name>A0A150JH74_9EURY</name>
<protein>
    <submittedName>
        <fullName evidence="3">Uncharacterized protein</fullName>
    </submittedName>
</protein>
<dbReference type="AlphaFoldDB" id="A0A150JH74"/>
<comment type="caution">
    <text evidence="3">The sequence shown here is derived from an EMBL/GenBank/DDBJ whole genome shotgun (WGS) entry which is preliminary data.</text>
</comment>
<gene>
    <name evidence="2" type="ORF">AN188_00690</name>
    <name evidence="3" type="ORF">APG09_00558</name>
</gene>
<organism evidence="3">
    <name type="scientific">Candidatus Methanofastidiosum methylothiophilum</name>
    <dbReference type="NCBI Taxonomy" id="1705564"/>
    <lineage>
        <taxon>Archaea</taxon>
        <taxon>Methanobacteriati</taxon>
        <taxon>Methanobacteriota</taxon>
        <taxon>Stenosarchaea group</taxon>
        <taxon>Candidatus Methanofastidiosia</taxon>
        <taxon>Candidatus Methanofastidiosales</taxon>
        <taxon>Candidatus Methanofastidiosaceae</taxon>
        <taxon>Candidatus Methanofastidiosum</taxon>
    </lineage>
</organism>
<accession>A0A150JLS7</accession>
<accession>A0A150JCC2</accession>